<comment type="caution">
    <text evidence="3">The sequence shown here is derived from an EMBL/GenBank/DDBJ whole genome shotgun (WGS) entry which is preliminary data.</text>
</comment>
<feature type="region of interest" description="Disordered" evidence="1">
    <location>
        <begin position="480"/>
        <end position="501"/>
    </location>
</feature>
<dbReference type="InterPro" id="IPR050618">
    <property type="entry name" value="Ubq-SigPath_Reg"/>
</dbReference>
<feature type="region of interest" description="Disordered" evidence="1">
    <location>
        <begin position="71"/>
        <end position="100"/>
    </location>
</feature>
<feature type="region of interest" description="Disordered" evidence="1">
    <location>
        <begin position="325"/>
        <end position="359"/>
    </location>
</feature>
<evidence type="ECO:0000313" key="4">
    <source>
        <dbReference type="Proteomes" id="UP000435112"/>
    </source>
</evidence>
<dbReference type="InterPro" id="IPR003877">
    <property type="entry name" value="SPRY_dom"/>
</dbReference>
<feature type="region of interest" description="Disordered" evidence="1">
    <location>
        <begin position="222"/>
        <end position="245"/>
    </location>
</feature>
<dbReference type="OrthoDB" id="258495at2759"/>
<feature type="domain" description="SPRY" evidence="2">
    <location>
        <begin position="244"/>
        <end position="311"/>
    </location>
</feature>
<proteinExistence type="predicted"/>
<dbReference type="Proteomes" id="UP000435112">
    <property type="component" value="Unassembled WGS sequence"/>
</dbReference>
<dbReference type="Pfam" id="PF00622">
    <property type="entry name" value="SPRY"/>
    <property type="match status" value="1"/>
</dbReference>
<evidence type="ECO:0000313" key="3">
    <source>
        <dbReference type="EMBL" id="KAE8992642.1"/>
    </source>
</evidence>
<dbReference type="AlphaFoldDB" id="A0A6A3JEI6"/>
<feature type="compositionally biased region" description="Polar residues" evidence="1">
    <location>
        <begin position="800"/>
        <end position="809"/>
    </location>
</feature>
<feature type="compositionally biased region" description="Acidic residues" evidence="1">
    <location>
        <begin position="325"/>
        <end position="353"/>
    </location>
</feature>
<feature type="region of interest" description="Disordered" evidence="1">
    <location>
        <begin position="769"/>
        <end position="809"/>
    </location>
</feature>
<feature type="compositionally biased region" description="Basic and acidic residues" evidence="1">
    <location>
        <begin position="90"/>
        <end position="100"/>
    </location>
</feature>
<protein>
    <recommendedName>
        <fullName evidence="2">SPRY domain-containing protein</fullName>
    </recommendedName>
</protein>
<reference evidence="3 4" key="1">
    <citation type="submission" date="2018-09" db="EMBL/GenBank/DDBJ databases">
        <title>Genomic investigation of the strawberry pathogen Phytophthora fragariae indicates pathogenicity is determined by transcriptional variation in three key races.</title>
        <authorList>
            <person name="Adams T.M."/>
            <person name="Armitage A.D."/>
            <person name="Sobczyk M.K."/>
            <person name="Bates H.J."/>
            <person name="Dunwell J.M."/>
            <person name="Nellist C.F."/>
            <person name="Harrison R.J."/>
        </authorList>
    </citation>
    <scope>NUCLEOTIDE SEQUENCE [LARGE SCALE GENOMIC DNA]</scope>
    <source>
        <strain evidence="3 4">SCRP324</strain>
    </source>
</reference>
<accession>A0A6A3JEI6</accession>
<organism evidence="3 4">
    <name type="scientific">Phytophthora rubi</name>
    <dbReference type="NCBI Taxonomy" id="129364"/>
    <lineage>
        <taxon>Eukaryota</taxon>
        <taxon>Sar</taxon>
        <taxon>Stramenopiles</taxon>
        <taxon>Oomycota</taxon>
        <taxon>Peronosporomycetes</taxon>
        <taxon>Peronosporales</taxon>
        <taxon>Peronosporaceae</taxon>
        <taxon>Phytophthora</taxon>
    </lineage>
</organism>
<dbReference type="Gene3D" id="2.60.120.920">
    <property type="match status" value="1"/>
</dbReference>
<feature type="compositionally biased region" description="Low complexity" evidence="1">
    <location>
        <begin position="769"/>
        <end position="783"/>
    </location>
</feature>
<gene>
    <name evidence="3" type="ORF">PR002_g20474</name>
</gene>
<dbReference type="EMBL" id="QXFU01001960">
    <property type="protein sequence ID" value="KAE8992642.1"/>
    <property type="molecule type" value="Genomic_DNA"/>
</dbReference>
<evidence type="ECO:0000259" key="2">
    <source>
        <dbReference type="Pfam" id="PF00622"/>
    </source>
</evidence>
<name>A0A6A3JEI6_9STRA</name>
<dbReference type="InterPro" id="IPR043136">
    <property type="entry name" value="B30.2/SPRY_sf"/>
</dbReference>
<feature type="compositionally biased region" description="Polar residues" evidence="1">
    <location>
        <begin position="74"/>
        <end position="83"/>
    </location>
</feature>
<sequence>MSLDPRCVAFEGRLHADRRTAEYVGRASHAADAACFRSSHAVAAGARAQKLRVFYFETQILATATDELAANSPPVRTNTTNSSAAIRRQAAQDRDAAATTARDWRRRAELQAMDLEDVQVPSLVGIGAGGVPVNFNFSLNSRTMQQMRSRIDRRRLRRSNERKKFNHKIAVGFLLDDAEQKSAASDKISSSFSLFPRSSGFLEARMSRRAVKQLMQRILPDVTASAESGSSSEEEDGGEQKSSKTYPVTLHTDLGEAVNSLAYVGKTGRVVSHGRVFLQCERYGAGDVVGCGVLLDSNTFFFTLNGKLMGMLAARDVYDLDDFGQVEESDEEEESEDENDESGEEDGEDEAAVEEDRGMGVRLDRINDVEMEDIDGRHEDEKALYASVSLHGAGECVHAVFEPDEFQFDLAEFELRIQKDRQCGLLTERAKRSENVPSSDVEQSDRKDEVAMNELVQDFFLHYGYESAYKAYESALTPAKRPRLSSGAMDMDGDDEAEASTVTPVVSSVEDMEDETKSEDVDFGEVQSSLYPPQKQQMRESLSLRHEVREHIRRFRTAQALVVLEQHAATLMKNWTGSRSRRFRKLMLYCRILCVIDILTLNIDVNSGPALTANGAITPRNGWNPESAIEFARQVLGPSSAIAANGKRKRQQVSNGVHKKRDGTDDVALAMSLLLYDHRESIPETSRARKFLTPEFRESVADQLNSLLLVSKDSATTPPRISALEAFMKDLESLQKECLHQGCRVYPESAATATNCKCKTSSRRRRASVCSSSDDSSSSQSQSEQDDRLDDDDDDKHGPMNQNSATSHCTSSCVELTTDELMGSEDEVEFAALKKHVMQVFRNAGLKALLDELRQIQQGPSGRELVHRLACSCVECGITLLHEAAELFGVPLVDYLRPGVPEVKLYSREEFSRRFAEGEALALTVCRFLVDEAGAAVNFRADGNMAEETALERTIVQGCEPIAKFLNATYYQVHFFRVSRTTY</sequence>
<dbReference type="PANTHER" id="PTHR12864">
    <property type="entry name" value="RAN BINDING PROTEIN 9-RELATED"/>
    <property type="match status" value="1"/>
</dbReference>
<evidence type="ECO:0000256" key="1">
    <source>
        <dbReference type="SAM" id="MobiDB-lite"/>
    </source>
</evidence>